<keyword evidence="2" id="KW-0288">FMN</keyword>
<dbReference type="InterPro" id="IPR004136">
    <property type="entry name" value="NMO"/>
</dbReference>
<dbReference type="AlphaFoldDB" id="A0A0R3D110"/>
<evidence type="ECO:0000313" key="5">
    <source>
        <dbReference type="Proteomes" id="UP000051936"/>
    </source>
</evidence>
<accession>A0A0R3D110</accession>
<protein>
    <submittedName>
        <fullName evidence="4">Uncharacterized protein</fullName>
    </submittedName>
</protein>
<reference evidence="4 5" key="1">
    <citation type="submission" date="2015-09" db="EMBL/GenBank/DDBJ databases">
        <title>Draft Genome Sequence of Bradyrhizobium manausense Strain BR 3351T, a Novel Symbiotic Nitrogen-Fixing Alphaproteobacterium Isolated from Brazilian Amazon Rain Forest.</title>
        <authorList>
            <person name="De Araujo J.L."/>
            <person name="Zilli J.E."/>
        </authorList>
    </citation>
    <scope>NUCLEOTIDE SEQUENCE [LARGE SCALE GENOMIC DNA]</scope>
    <source>
        <strain evidence="4 5">BR3351</strain>
    </source>
</reference>
<keyword evidence="3" id="KW-0560">Oxidoreductase</keyword>
<dbReference type="CDD" id="cd04730">
    <property type="entry name" value="NPD_like"/>
    <property type="match status" value="1"/>
</dbReference>
<dbReference type="PANTHER" id="PTHR32332:SF20">
    <property type="entry name" value="2-NITROPROPANE DIOXYGENASE-LIKE PROTEIN"/>
    <property type="match status" value="1"/>
</dbReference>
<dbReference type="OrthoDB" id="9778912at2"/>
<dbReference type="Pfam" id="PF03060">
    <property type="entry name" value="NMO"/>
    <property type="match status" value="1"/>
</dbReference>
<dbReference type="InterPro" id="IPR013785">
    <property type="entry name" value="Aldolase_TIM"/>
</dbReference>
<evidence type="ECO:0000256" key="1">
    <source>
        <dbReference type="ARBA" id="ARBA00022630"/>
    </source>
</evidence>
<organism evidence="4 5">
    <name type="scientific">Bradyrhizobium manausense</name>
    <dbReference type="NCBI Taxonomy" id="989370"/>
    <lineage>
        <taxon>Bacteria</taxon>
        <taxon>Pseudomonadati</taxon>
        <taxon>Pseudomonadota</taxon>
        <taxon>Alphaproteobacteria</taxon>
        <taxon>Hyphomicrobiales</taxon>
        <taxon>Nitrobacteraceae</taxon>
        <taxon>Bradyrhizobium</taxon>
    </lineage>
</organism>
<sequence length="350" mass="36752">MRHTKRLERAMLSTRFTKLVGCTIPIQLAGMGAVGSPELAAAVSEAGGLGMLGTARAGLNPTTLAPLLHRTRELTRGPFGVNFIIRPGGAPSQSRAHQCVEQAAKVGRVVEFFYSDPSAEFVRIVHEQGALASWQVGSADEARKAAAVGCDMIVAQGIEAGGHVRGTVGLMHLLCEVLDAVPEIPVLAAGGIGTGRAMAAALAAGAAGVRVGTRFVAAAEADVHPIYVDALIAARAEDSIYTRTFHVGWPEAQHRVLRSAIEAAEALQEDSIGSVVDIGGSHRTVPRFAATVADRTATGHVDAMALYAGQSVSAVTRIMPAREIVRELAEEAEEFLRRPIELHAAKTRGR</sequence>
<evidence type="ECO:0000256" key="2">
    <source>
        <dbReference type="ARBA" id="ARBA00022643"/>
    </source>
</evidence>
<dbReference type="SUPFAM" id="SSF51412">
    <property type="entry name" value="Inosine monophosphate dehydrogenase (IMPDH)"/>
    <property type="match status" value="1"/>
</dbReference>
<proteinExistence type="predicted"/>
<dbReference type="PANTHER" id="PTHR32332">
    <property type="entry name" value="2-NITROPROPANE DIOXYGENASE"/>
    <property type="match status" value="1"/>
</dbReference>
<dbReference type="Proteomes" id="UP000051936">
    <property type="component" value="Unassembled WGS sequence"/>
</dbReference>
<dbReference type="STRING" id="989370.AOQ71_36140"/>
<keyword evidence="5" id="KW-1185">Reference proteome</keyword>
<name>A0A0R3D110_9BRAD</name>
<dbReference type="GO" id="GO:0018580">
    <property type="term" value="F:nitronate monooxygenase activity"/>
    <property type="evidence" value="ECO:0007669"/>
    <property type="project" value="InterPro"/>
</dbReference>
<evidence type="ECO:0000313" key="4">
    <source>
        <dbReference type="EMBL" id="KRQ02030.1"/>
    </source>
</evidence>
<dbReference type="Gene3D" id="3.20.20.70">
    <property type="entry name" value="Aldolase class I"/>
    <property type="match status" value="1"/>
</dbReference>
<dbReference type="EMBL" id="LJYG01000111">
    <property type="protein sequence ID" value="KRQ02030.1"/>
    <property type="molecule type" value="Genomic_DNA"/>
</dbReference>
<dbReference type="RefSeq" id="WP_057757448.1">
    <property type="nucleotide sequence ID" value="NZ_LJYG01000111.1"/>
</dbReference>
<gene>
    <name evidence="4" type="ORF">AOQ71_36140</name>
</gene>
<comment type="caution">
    <text evidence="4">The sequence shown here is derived from an EMBL/GenBank/DDBJ whole genome shotgun (WGS) entry which is preliminary data.</text>
</comment>
<keyword evidence="1" id="KW-0285">Flavoprotein</keyword>
<evidence type="ECO:0000256" key="3">
    <source>
        <dbReference type="ARBA" id="ARBA00023002"/>
    </source>
</evidence>